<dbReference type="SUPFAM" id="SSF51197">
    <property type="entry name" value="Clavaminate synthase-like"/>
    <property type="match status" value="1"/>
</dbReference>
<dbReference type="InterPro" id="IPR005123">
    <property type="entry name" value="Oxoglu/Fe-dep_dioxygenase_dom"/>
</dbReference>
<dbReference type="STRING" id="361077.A0A151Z4Q7"/>
<protein>
    <submittedName>
        <fullName evidence="2">2-oxoglutarate (2OG) and Fe(II)-dependent oxygenase family protein</fullName>
    </submittedName>
</protein>
<dbReference type="GO" id="GO:0016491">
    <property type="term" value="F:oxidoreductase activity"/>
    <property type="evidence" value="ECO:0007669"/>
    <property type="project" value="TreeGrafter"/>
</dbReference>
<dbReference type="GO" id="GO:0070988">
    <property type="term" value="P:demethylation"/>
    <property type="evidence" value="ECO:0007669"/>
    <property type="project" value="InterPro"/>
</dbReference>
<dbReference type="AlphaFoldDB" id="A0A151Z4Q7"/>
<comment type="caution">
    <text evidence="2">The sequence shown here is derived from an EMBL/GenBank/DDBJ whole genome shotgun (WGS) entry which is preliminary data.</text>
</comment>
<dbReference type="FunCoup" id="A0A151Z4Q7">
    <property type="interactions" value="59"/>
</dbReference>
<evidence type="ECO:0000259" key="1">
    <source>
        <dbReference type="PROSITE" id="PS51471"/>
    </source>
</evidence>
<accession>A0A151Z4Q7</accession>
<sequence>MTNTITNYLEKLSDDKVESPENEINKPTIEKEQEIKGLTIIDKFITKEEHDKLLEAIKDQDWDTTLSRRTQHYGYRYNYKSRNLNEKDKVEPLPEWSLKICQKLIDAGHISSLPDQLIVNEYKLGQGISAHIDSTTAFGDVIFSISLGAPCRMIFKRKSNSNIKKEFIVRPRTFMKMSGDSRYLYTHEIPKLSNASLTVYSERISLTFRYLLKKTKEDTSTEPTK</sequence>
<dbReference type="EMBL" id="LODT01000046">
    <property type="protein sequence ID" value="KYQ88925.1"/>
    <property type="molecule type" value="Genomic_DNA"/>
</dbReference>
<organism evidence="2 3">
    <name type="scientific">Tieghemostelium lacteum</name>
    <name type="common">Slime mold</name>
    <name type="synonym">Dictyostelium lacteum</name>
    <dbReference type="NCBI Taxonomy" id="361077"/>
    <lineage>
        <taxon>Eukaryota</taxon>
        <taxon>Amoebozoa</taxon>
        <taxon>Evosea</taxon>
        <taxon>Eumycetozoa</taxon>
        <taxon>Dictyostelia</taxon>
        <taxon>Dictyosteliales</taxon>
        <taxon>Raperosteliaceae</taxon>
        <taxon>Tieghemostelium</taxon>
    </lineage>
</organism>
<evidence type="ECO:0000313" key="2">
    <source>
        <dbReference type="EMBL" id="KYQ88925.1"/>
    </source>
</evidence>
<dbReference type="GO" id="GO:0032451">
    <property type="term" value="F:demethylase activity"/>
    <property type="evidence" value="ECO:0007669"/>
    <property type="project" value="TreeGrafter"/>
</dbReference>
<dbReference type="Proteomes" id="UP000076078">
    <property type="component" value="Unassembled WGS sequence"/>
</dbReference>
<dbReference type="PANTHER" id="PTHR12463:SF1">
    <property type="entry name" value="2-OXOGLUTARATE AND FE-DEPENDENT OXYGENASE FAMILY PROTEIN"/>
    <property type="match status" value="1"/>
</dbReference>
<gene>
    <name evidence="2" type="ORF">DLAC_10507</name>
</gene>
<keyword evidence="3" id="KW-1185">Reference proteome</keyword>
<proteinExistence type="predicted"/>
<name>A0A151Z4Q7_TIELA</name>
<dbReference type="OMA" id="PYKEFPE"/>
<feature type="domain" description="Fe2OG dioxygenase" evidence="1">
    <location>
        <begin position="113"/>
        <end position="212"/>
    </location>
</feature>
<dbReference type="Pfam" id="PF13532">
    <property type="entry name" value="2OG-FeII_Oxy_2"/>
    <property type="match status" value="1"/>
</dbReference>
<reference evidence="2 3" key="1">
    <citation type="submission" date="2015-12" db="EMBL/GenBank/DDBJ databases">
        <title>Dictyostelia acquired genes for synthesis and detection of signals that induce cell-type specialization by lateral gene transfer from prokaryotes.</title>
        <authorList>
            <person name="Gloeckner G."/>
            <person name="Schaap P."/>
        </authorList>
    </citation>
    <scope>NUCLEOTIDE SEQUENCE [LARGE SCALE GENOMIC DNA]</scope>
    <source>
        <strain evidence="2 3">TK</strain>
    </source>
</reference>
<dbReference type="Gene3D" id="2.60.120.590">
    <property type="entry name" value="Alpha-ketoglutarate-dependent dioxygenase AlkB-like"/>
    <property type="match status" value="1"/>
</dbReference>
<evidence type="ECO:0000313" key="3">
    <source>
        <dbReference type="Proteomes" id="UP000076078"/>
    </source>
</evidence>
<dbReference type="OrthoDB" id="271595at2759"/>
<dbReference type="PANTHER" id="PTHR12463">
    <property type="entry name" value="OXYGENASE-RELATED"/>
    <property type="match status" value="1"/>
</dbReference>
<dbReference type="InterPro" id="IPR037151">
    <property type="entry name" value="AlkB-like_sf"/>
</dbReference>
<dbReference type="PROSITE" id="PS51471">
    <property type="entry name" value="FE2OG_OXY"/>
    <property type="match status" value="1"/>
</dbReference>
<dbReference type="InterPro" id="IPR027450">
    <property type="entry name" value="AlkB-like"/>
</dbReference>
<dbReference type="InParanoid" id="A0A151Z4Q7"/>
<dbReference type="InterPro" id="IPR032857">
    <property type="entry name" value="ALKBH4"/>
</dbReference>